<dbReference type="Proteomes" id="UP000252884">
    <property type="component" value="Unassembled WGS sequence"/>
</dbReference>
<gene>
    <name evidence="1" type="ORF">DES41_11334</name>
</gene>
<proteinExistence type="predicted"/>
<dbReference type="RefSeq" id="WP_245965990.1">
    <property type="nucleotide sequence ID" value="NZ_QPJK01000013.1"/>
</dbReference>
<evidence type="ECO:0000313" key="1">
    <source>
        <dbReference type="EMBL" id="RCW65110.1"/>
    </source>
</evidence>
<organism evidence="1 2">
    <name type="scientific">Pseudorhodoferax soli</name>
    <dbReference type="NCBI Taxonomy" id="545864"/>
    <lineage>
        <taxon>Bacteria</taxon>
        <taxon>Pseudomonadati</taxon>
        <taxon>Pseudomonadota</taxon>
        <taxon>Betaproteobacteria</taxon>
        <taxon>Burkholderiales</taxon>
        <taxon>Comamonadaceae</taxon>
    </lineage>
</organism>
<sequence>MTMPLLLSSQPGQMFAISGQARLSDVQTTNLQFVYALRFGLDRDMAGTCRRFGLLAEQAQAIRALMPERLWASVCAVGHTSLFLARSDVVTLLQAPDAVAATLAAARPAFASIPPDQ</sequence>
<dbReference type="EMBL" id="QPJK01000013">
    <property type="protein sequence ID" value="RCW65110.1"/>
    <property type="molecule type" value="Genomic_DNA"/>
</dbReference>
<evidence type="ECO:0000313" key="2">
    <source>
        <dbReference type="Proteomes" id="UP000252884"/>
    </source>
</evidence>
<dbReference type="AlphaFoldDB" id="A0A368XAY0"/>
<name>A0A368XAY0_9BURK</name>
<accession>A0A368XAY0</accession>
<reference evidence="1 2" key="1">
    <citation type="submission" date="2018-07" db="EMBL/GenBank/DDBJ databases">
        <title>Genomic Encyclopedia of Type Strains, Phase IV (KMG-IV): sequencing the most valuable type-strain genomes for metagenomic binning, comparative biology and taxonomic classification.</title>
        <authorList>
            <person name="Goeker M."/>
        </authorList>
    </citation>
    <scope>NUCLEOTIDE SEQUENCE [LARGE SCALE GENOMIC DNA]</scope>
    <source>
        <strain evidence="1 2">DSM 21634</strain>
    </source>
</reference>
<protein>
    <submittedName>
        <fullName evidence="1">Uncharacterized protein</fullName>
    </submittedName>
</protein>
<keyword evidence="2" id="KW-1185">Reference proteome</keyword>
<comment type="caution">
    <text evidence="1">The sequence shown here is derived from an EMBL/GenBank/DDBJ whole genome shotgun (WGS) entry which is preliminary data.</text>
</comment>